<dbReference type="GO" id="GO:0004930">
    <property type="term" value="F:G protein-coupled receptor activity"/>
    <property type="evidence" value="ECO:0000318"/>
    <property type="project" value="GO_Central"/>
</dbReference>
<reference evidence="11" key="3">
    <citation type="submission" date="2025-08" db="UniProtKB">
        <authorList>
            <consortium name="Ensembl"/>
        </authorList>
    </citation>
    <scope>IDENTIFICATION</scope>
</reference>
<dbReference type="HOGENOM" id="CLU_009579_6_3_1"/>
<name>F6YII5_CIOIN</name>
<feature type="transmembrane region" description="Helical" evidence="9">
    <location>
        <begin position="90"/>
        <end position="109"/>
    </location>
</feature>
<dbReference type="InterPro" id="IPR000204">
    <property type="entry name" value="Orexin_rcpt"/>
</dbReference>
<dbReference type="STRING" id="7719.ENSCINP00000015323"/>
<keyword evidence="3 9" id="KW-1133">Transmembrane helix</keyword>
<keyword evidence="7 8" id="KW-0807">Transducer</keyword>
<dbReference type="InterPro" id="IPR017452">
    <property type="entry name" value="GPCR_Rhodpsn_7TM"/>
</dbReference>
<keyword evidence="12" id="KW-1185">Reference proteome</keyword>
<dbReference type="GO" id="GO:0032870">
    <property type="term" value="P:cellular response to hormone stimulus"/>
    <property type="evidence" value="ECO:0000318"/>
    <property type="project" value="GO_Central"/>
</dbReference>
<dbReference type="PRINTS" id="PR00237">
    <property type="entry name" value="GPCRRHODOPSN"/>
</dbReference>
<evidence type="ECO:0000256" key="2">
    <source>
        <dbReference type="ARBA" id="ARBA00022692"/>
    </source>
</evidence>
<protein>
    <recommendedName>
        <fullName evidence="10">G-protein coupled receptors family 1 profile domain-containing protein</fullName>
    </recommendedName>
</protein>
<dbReference type="GO" id="GO:0005886">
    <property type="term" value="C:plasma membrane"/>
    <property type="evidence" value="ECO:0000318"/>
    <property type="project" value="GO_Central"/>
</dbReference>
<reference evidence="11" key="4">
    <citation type="submission" date="2025-09" db="UniProtKB">
        <authorList>
            <consortium name="Ensembl"/>
        </authorList>
    </citation>
    <scope>IDENTIFICATION</scope>
</reference>
<dbReference type="FunFam" id="1.20.1070.10:FF:000531">
    <property type="entry name" value="G-protein coupled octopamine receptor, putative"/>
    <property type="match status" value="1"/>
</dbReference>
<dbReference type="PANTHER" id="PTHR45695:SF15">
    <property type="entry name" value="OPSIN RH2"/>
    <property type="match status" value="1"/>
</dbReference>
<dbReference type="SUPFAM" id="SSF81321">
    <property type="entry name" value="Family A G protein-coupled receptor-like"/>
    <property type="match status" value="1"/>
</dbReference>
<comment type="subcellular location">
    <subcellularLocation>
        <location evidence="1">Membrane</location>
        <topology evidence="1">Multi-pass membrane protein</topology>
    </subcellularLocation>
</comment>
<reference evidence="11" key="2">
    <citation type="journal article" date="2008" name="Genome Biol.">
        <title>Improved genome assembly and evidence-based global gene model set for the chordate Ciona intestinalis: new insight into intron and operon populations.</title>
        <authorList>
            <person name="Satou Y."/>
            <person name="Mineta K."/>
            <person name="Ogasawara M."/>
            <person name="Sasakura Y."/>
            <person name="Shoguchi E."/>
            <person name="Ueno K."/>
            <person name="Yamada L."/>
            <person name="Matsumoto J."/>
            <person name="Wasserscheid J."/>
            <person name="Dewar K."/>
            <person name="Wiley G.B."/>
            <person name="Macmil S.L."/>
            <person name="Roe B.A."/>
            <person name="Zeller R.W."/>
            <person name="Hastings K.E."/>
            <person name="Lemaire P."/>
            <person name="Lindquist E."/>
            <person name="Endo T."/>
            <person name="Hotta K."/>
            <person name="Inaba K."/>
        </authorList>
    </citation>
    <scope>NUCLEOTIDE SEQUENCE [LARGE SCALE GENOMIC DNA]</scope>
    <source>
        <strain evidence="11">wild type</strain>
    </source>
</reference>
<dbReference type="GO" id="GO:0007186">
    <property type="term" value="P:G protein-coupled receptor signaling pathway"/>
    <property type="evidence" value="ECO:0000318"/>
    <property type="project" value="GO_Central"/>
</dbReference>
<keyword evidence="5 9" id="KW-0472">Membrane</keyword>
<sequence length="372" mass="43206">IWEYYLKPTNAEWFVMSLYVLVFLISIIGNCLTIAFILRRKHLRTTINYFMLNLALADIMVTIICLPPTLMVDFMESWLVGQFLCKFTPYLQMAVTSVSSLSLGAIAVNRWFVVCHPLKVARTRRSAKHALLTMTSIWLFSLITLCPIIFVTELTEDFPGYKELNLLKSCGEHWTTFLHQAVFHIYYVTVCYALPLMVMAIAYTNVFRKLSYTKIPGHVSRIRTKFPFQIESKQPDRKEARRRISGKVLQRNLIQSRKRSGRIQVALVVVYFLCYSPAMVLDLIRRTSDLFTSVHRESTYFLFAIAHLLVYLNSALNPIIYNCFSVQFRKEFRLTFNCCFSSSSQRRNSVRSTAALRSLEDTKDRTSCDMML</sequence>
<evidence type="ECO:0000313" key="11">
    <source>
        <dbReference type="Ensembl" id="ENSCINP00000015323.3"/>
    </source>
</evidence>
<evidence type="ECO:0000259" key="10">
    <source>
        <dbReference type="PROSITE" id="PS50262"/>
    </source>
</evidence>
<dbReference type="Proteomes" id="UP000008144">
    <property type="component" value="Chromosome 2"/>
</dbReference>
<dbReference type="GO" id="GO:0016499">
    <property type="term" value="F:orexin receptor activity"/>
    <property type="evidence" value="ECO:0007669"/>
    <property type="project" value="InterPro"/>
</dbReference>
<dbReference type="PROSITE" id="PS50262">
    <property type="entry name" value="G_PROTEIN_RECEP_F1_2"/>
    <property type="match status" value="1"/>
</dbReference>
<proteinExistence type="inferred from homology"/>
<feature type="transmembrane region" description="Helical" evidence="9">
    <location>
        <begin position="50"/>
        <end position="70"/>
    </location>
</feature>
<keyword evidence="6 8" id="KW-0675">Receptor</keyword>
<evidence type="ECO:0000256" key="5">
    <source>
        <dbReference type="ARBA" id="ARBA00023136"/>
    </source>
</evidence>
<evidence type="ECO:0000256" key="7">
    <source>
        <dbReference type="ARBA" id="ARBA00023224"/>
    </source>
</evidence>
<dbReference type="FunCoup" id="F6YII5">
    <property type="interactions" value="2"/>
</dbReference>
<feature type="transmembrane region" description="Helical" evidence="9">
    <location>
        <begin position="300"/>
        <end position="324"/>
    </location>
</feature>
<organism evidence="11 12">
    <name type="scientific">Ciona intestinalis</name>
    <name type="common">Transparent sea squirt</name>
    <name type="synonym">Ascidia intestinalis</name>
    <dbReference type="NCBI Taxonomy" id="7719"/>
    <lineage>
        <taxon>Eukaryota</taxon>
        <taxon>Metazoa</taxon>
        <taxon>Chordata</taxon>
        <taxon>Tunicata</taxon>
        <taxon>Ascidiacea</taxon>
        <taxon>Phlebobranchia</taxon>
        <taxon>Cionidae</taxon>
        <taxon>Ciona</taxon>
    </lineage>
</organism>
<dbReference type="InterPro" id="IPR000276">
    <property type="entry name" value="GPCR_Rhodpsn"/>
</dbReference>
<evidence type="ECO:0000256" key="8">
    <source>
        <dbReference type="RuleBase" id="RU000688"/>
    </source>
</evidence>
<dbReference type="GO" id="GO:0007631">
    <property type="term" value="P:feeding behavior"/>
    <property type="evidence" value="ECO:0007669"/>
    <property type="project" value="InterPro"/>
</dbReference>
<keyword evidence="2 8" id="KW-0812">Transmembrane</keyword>
<feature type="transmembrane region" description="Helical" evidence="9">
    <location>
        <begin position="261"/>
        <end position="280"/>
    </location>
</feature>
<dbReference type="PANTHER" id="PTHR45695">
    <property type="entry name" value="LEUCOKININ RECEPTOR-RELATED"/>
    <property type="match status" value="1"/>
</dbReference>
<dbReference type="InParanoid" id="F6YII5"/>
<dbReference type="OMA" id="HRESTYF"/>
<dbReference type="Gene3D" id="1.20.1070.10">
    <property type="entry name" value="Rhodopsin 7-helix transmembrane proteins"/>
    <property type="match status" value="1"/>
</dbReference>
<dbReference type="Ensembl" id="ENSCINT00000015323.3">
    <property type="protein sequence ID" value="ENSCINP00000015323.3"/>
    <property type="gene ID" value="ENSCING00000007467.3"/>
</dbReference>
<evidence type="ECO:0000256" key="9">
    <source>
        <dbReference type="SAM" id="Phobius"/>
    </source>
</evidence>
<evidence type="ECO:0000256" key="6">
    <source>
        <dbReference type="ARBA" id="ARBA00023170"/>
    </source>
</evidence>
<dbReference type="GeneTree" id="ENSGT01150000286969"/>
<feature type="transmembrane region" description="Helical" evidence="9">
    <location>
        <begin position="130"/>
        <end position="151"/>
    </location>
</feature>
<keyword evidence="4 8" id="KW-0297">G-protein coupled receptor</keyword>
<feature type="transmembrane region" description="Helical" evidence="9">
    <location>
        <begin position="13"/>
        <end position="38"/>
    </location>
</feature>
<evidence type="ECO:0000256" key="3">
    <source>
        <dbReference type="ARBA" id="ARBA00022989"/>
    </source>
</evidence>
<evidence type="ECO:0000256" key="4">
    <source>
        <dbReference type="ARBA" id="ARBA00023040"/>
    </source>
</evidence>
<accession>F6YII5</accession>
<evidence type="ECO:0000313" key="12">
    <source>
        <dbReference type="Proteomes" id="UP000008144"/>
    </source>
</evidence>
<dbReference type="AlphaFoldDB" id="F6YII5"/>
<feature type="domain" description="G-protein coupled receptors family 1 profile" evidence="10">
    <location>
        <begin position="29"/>
        <end position="321"/>
    </location>
</feature>
<feature type="transmembrane region" description="Helical" evidence="9">
    <location>
        <begin position="185"/>
        <end position="206"/>
    </location>
</feature>
<dbReference type="Pfam" id="PF00001">
    <property type="entry name" value="7tm_1"/>
    <property type="match status" value="1"/>
</dbReference>
<dbReference type="PRINTS" id="PR01064">
    <property type="entry name" value="OREXINR"/>
</dbReference>
<comment type="similarity">
    <text evidence="8">Belongs to the G-protein coupled receptor 1 family.</text>
</comment>
<reference evidence="12" key="1">
    <citation type="journal article" date="2002" name="Science">
        <title>The draft genome of Ciona intestinalis: insights into chordate and vertebrate origins.</title>
        <authorList>
            <person name="Dehal P."/>
            <person name="Satou Y."/>
            <person name="Campbell R.K."/>
            <person name="Chapman J."/>
            <person name="Degnan B."/>
            <person name="De Tomaso A."/>
            <person name="Davidson B."/>
            <person name="Di Gregorio A."/>
            <person name="Gelpke M."/>
            <person name="Goodstein D.M."/>
            <person name="Harafuji N."/>
            <person name="Hastings K.E."/>
            <person name="Ho I."/>
            <person name="Hotta K."/>
            <person name="Huang W."/>
            <person name="Kawashima T."/>
            <person name="Lemaire P."/>
            <person name="Martinez D."/>
            <person name="Meinertzhagen I.A."/>
            <person name="Necula S."/>
            <person name="Nonaka M."/>
            <person name="Putnam N."/>
            <person name="Rash S."/>
            <person name="Saiga H."/>
            <person name="Satake M."/>
            <person name="Terry A."/>
            <person name="Yamada L."/>
            <person name="Wang H.G."/>
            <person name="Awazu S."/>
            <person name="Azumi K."/>
            <person name="Boore J."/>
            <person name="Branno M."/>
            <person name="Chin-Bow S."/>
            <person name="DeSantis R."/>
            <person name="Doyle S."/>
            <person name="Francino P."/>
            <person name="Keys D.N."/>
            <person name="Haga S."/>
            <person name="Hayashi H."/>
            <person name="Hino K."/>
            <person name="Imai K.S."/>
            <person name="Inaba K."/>
            <person name="Kano S."/>
            <person name="Kobayashi K."/>
            <person name="Kobayashi M."/>
            <person name="Lee B.I."/>
            <person name="Makabe K.W."/>
            <person name="Manohar C."/>
            <person name="Matassi G."/>
            <person name="Medina M."/>
            <person name="Mochizuki Y."/>
            <person name="Mount S."/>
            <person name="Morishita T."/>
            <person name="Miura S."/>
            <person name="Nakayama A."/>
            <person name="Nishizaka S."/>
            <person name="Nomoto H."/>
            <person name="Ohta F."/>
            <person name="Oishi K."/>
            <person name="Rigoutsos I."/>
            <person name="Sano M."/>
            <person name="Sasaki A."/>
            <person name="Sasakura Y."/>
            <person name="Shoguchi E."/>
            <person name="Shin-i T."/>
            <person name="Spagnuolo A."/>
            <person name="Stainier D."/>
            <person name="Suzuki M.M."/>
            <person name="Tassy O."/>
            <person name="Takatori N."/>
            <person name="Tokuoka M."/>
            <person name="Yagi K."/>
            <person name="Yoshizaki F."/>
            <person name="Wada S."/>
            <person name="Zhang C."/>
            <person name="Hyatt P.D."/>
            <person name="Larimer F."/>
            <person name="Detter C."/>
            <person name="Doggett N."/>
            <person name="Glavina T."/>
            <person name="Hawkins T."/>
            <person name="Richardson P."/>
            <person name="Lucas S."/>
            <person name="Kohara Y."/>
            <person name="Levine M."/>
            <person name="Satoh N."/>
            <person name="Rokhsar D.S."/>
        </authorList>
    </citation>
    <scope>NUCLEOTIDE SEQUENCE [LARGE SCALE GENOMIC DNA]</scope>
</reference>
<evidence type="ECO:0000256" key="1">
    <source>
        <dbReference type="ARBA" id="ARBA00004141"/>
    </source>
</evidence>
<dbReference type="EMBL" id="EAAA01001388">
    <property type="status" value="NOT_ANNOTATED_CDS"/>
    <property type="molecule type" value="Genomic_DNA"/>
</dbReference>
<dbReference type="PROSITE" id="PS00237">
    <property type="entry name" value="G_PROTEIN_RECEP_F1_1"/>
    <property type="match status" value="1"/>
</dbReference>